<evidence type="ECO:0000256" key="10">
    <source>
        <dbReference type="SAM" id="MobiDB-lite"/>
    </source>
</evidence>
<dbReference type="EMBL" id="VBOW01000013">
    <property type="protein sequence ID" value="TMQ60714.1"/>
    <property type="molecule type" value="Genomic_DNA"/>
</dbReference>
<dbReference type="AlphaFoldDB" id="A0A538TB00"/>
<evidence type="ECO:0000256" key="2">
    <source>
        <dbReference type="ARBA" id="ARBA00022448"/>
    </source>
</evidence>
<gene>
    <name evidence="9" type="primary">tatA</name>
    <name evidence="11" type="ORF">E6K76_01365</name>
</gene>
<dbReference type="GO" id="GO:0033281">
    <property type="term" value="C:TAT protein transport complex"/>
    <property type="evidence" value="ECO:0007669"/>
    <property type="project" value="UniProtKB-UniRule"/>
</dbReference>
<dbReference type="Proteomes" id="UP000316852">
    <property type="component" value="Unassembled WGS sequence"/>
</dbReference>
<accession>A0A538TB00</accession>
<evidence type="ECO:0000256" key="1">
    <source>
        <dbReference type="ARBA" id="ARBA00004162"/>
    </source>
</evidence>
<dbReference type="Pfam" id="PF02416">
    <property type="entry name" value="TatA_B_E"/>
    <property type="match status" value="1"/>
</dbReference>
<keyword evidence="4 9" id="KW-0812">Transmembrane</keyword>
<evidence type="ECO:0000256" key="3">
    <source>
        <dbReference type="ARBA" id="ARBA00022475"/>
    </source>
</evidence>
<sequence>MFNIGPQEMFILFLIIILLFGAKRIPEIGRSIGRGIQEFKKGMRDVESEINQPDKPEPPKPHALEEPKKPS</sequence>
<evidence type="ECO:0000256" key="4">
    <source>
        <dbReference type="ARBA" id="ARBA00022692"/>
    </source>
</evidence>
<evidence type="ECO:0000313" key="12">
    <source>
        <dbReference type="Proteomes" id="UP000316852"/>
    </source>
</evidence>
<comment type="subunit">
    <text evidence="9">Forms a complex with TatC.</text>
</comment>
<dbReference type="GO" id="GO:0008320">
    <property type="term" value="F:protein transmembrane transporter activity"/>
    <property type="evidence" value="ECO:0007669"/>
    <property type="project" value="UniProtKB-UniRule"/>
</dbReference>
<protein>
    <recommendedName>
        <fullName evidence="9">Sec-independent protein translocase protein TatA</fullName>
    </recommendedName>
</protein>
<comment type="caution">
    <text evidence="11">The sequence shown here is derived from an EMBL/GenBank/DDBJ whole genome shotgun (WGS) entry which is preliminary data.</text>
</comment>
<keyword evidence="3 9" id="KW-1003">Cell membrane</keyword>
<dbReference type="GO" id="GO:0043953">
    <property type="term" value="P:protein transport by the Tat complex"/>
    <property type="evidence" value="ECO:0007669"/>
    <property type="project" value="UniProtKB-UniRule"/>
</dbReference>
<keyword evidence="5 9" id="KW-0653">Protein transport</keyword>
<evidence type="ECO:0000313" key="11">
    <source>
        <dbReference type="EMBL" id="TMQ60714.1"/>
    </source>
</evidence>
<dbReference type="PRINTS" id="PR01506">
    <property type="entry name" value="TATBPROTEIN"/>
</dbReference>
<dbReference type="Gene3D" id="1.20.5.3310">
    <property type="match status" value="1"/>
</dbReference>
<keyword evidence="2 9" id="KW-0813">Transport</keyword>
<dbReference type="InterPro" id="IPR003369">
    <property type="entry name" value="TatA/B/E"/>
</dbReference>
<keyword evidence="8 9" id="KW-0472">Membrane</keyword>
<dbReference type="HAMAP" id="MF_00236">
    <property type="entry name" value="TatA_E"/>
    <property type="match status" value="1"/>
</dbReference>
<dbReference type="InterPro" id="IPR006312">
    <property type="entry name" value="TatA/E"/>
</dbReference>
<keyword evidence="7 9" id="KW-0811">Translocation</keyword>
<dbReference type="NCBIfam" id="TIGR01411">
    <property type="entry name" value="tatAE"/>
    <property type="match status" value="1"/>
</dbReference>
<organism evidence="11 12">
    <name type="scientific">Eiseniibacteriota bacterium</name>
    <dbReference type="NCBI Taxonomy" id="2212470"/>
    <lineage>
        <taxon>Bacteria</taxon>
        <taxon>Candidatus Eiseniibacteriota</taxon>
    </lineage>
</organism>
<evidence type="ECO:0000256" key="7">
    <source>
        <dbReference type="ARBA" id="ARBA00023010"/>
    </source>
</evidence>
<comment type="function">
    <text evidence="9">Part of the twin-arginine translocation (Tat) system that transports large folded proteins containing a characteristic twin-arginine motif in their signal peptide across membranes. TatA could form the protein-conducting channel of the Tat system.</text>
</comment>
<keyword evidence="6 9" id="KW-1133">Transmembrane helix</keyword>
<evidence type="ECO:0000256" key="5">
    <source>
        <dbReference type="ARBA" id="ARBA00022927"/>
    </source>
</evidence>
<feature type="region of interest" description="Disordered" evidence="10">
    <location>
        <begin position="43"/>
        <end position="71"/>
    </location>
</feature>
<name>A0A538TB00_UNCEI</name>
<comment type="subcellular location">
    <subcellularLocation>
        <location evidence="1 9">Cell membrane</location>
        <topology evidence="1 9">Single-pass membrane protein</topology>
    </subcellularLocation>
</comment>
<comment type="similarity">
    <text evidence="9">Belongs to the TatA/E family.</text>
</comment>
<proteinExistence type="inferred from homology"/>
<evidence type="ECO:0000256" key="9">
    <source>
        <dbReference type="HAMAP-Rule" id="MF_00236"/>
    </source>
</evidence>
<dbReference type="PANTHER" id="PTHR42982">
    <property type="entry name" value="SEC-INDEPENDENT PROTEIN TRANSLOCASE PROTEIN TATA"/>
    <property type="match status" value="1"/>
</dbReference>
<dbReference type="PANTHER" id="PTHR42982:SF1">
    <property type="entry name" value="SEC-INDEPENDENT PROTEIN TRANSLOCASE PROTEIN TATA"/>
    <property type="match status" value="1"/>
</dbReference>
<evidence type="ECO:0000256" key="6">
    <source>
        <dbReference type="ARBA" id="ARBA00022989"/>
    </source>
</evidence>
<evidence type="ECO:0000256" key="8">
    <source>
        <dbReference type="ARBA" id="ARBA00023136"/>
    </source>
</evidence>
<reference evidence="11 12" key="1">
    <citation type="journal article" date="2019" name="Nat. Microbiol.">
        <title>Mediterranean grassland soil C-N compound turnover is dependent on rainfall and depth, and is mediated by genomically divergent microorganisms.</title>
        <authorList>
            <person name="Diamond S."/>
            <person name="Andeer P.F."/>
            <person name="Li Z."/>
            <person name="Crits-Christoph A."/>
            <person name="Burstein D."/>
            <person name="Anantharaman K."/>
            <person name="Lane K.R."/>
            <person name="Thomas B.C."/>
            <person name="Pan C."/>
            <person name="Northen T.R."/>
            <person name="Banfield J.F."/>
        </authorList>
    </citation>
    <scope>NUCLEOTIDE SEQUENCE [LARGE SCALE GENOMIC DNA]</scope>
    <source>
        <strain evidence="11">WS_6</strain>
    </source>
</reference>